<dbReference type="PANTHER" id="PTHR30007:SF0">
    <property type="entry name" value="TRANSPOSASE"/>
    <property type="match status" value="1"/>
</dbReference>
<reference evidence="3 4" key="1">
    <citation type="submission" date="2016-10" db="EMBL/GenBank/DDBJ databases">
        <authorList>
            <person name="de Groot N.N."/>
        </authorList>
    </citation>
    <scope>NUCLEOTIDE SEQUENCE [LARGE SCALE GENOMIC DNA]</scope>
    <source>
        <strain evidence="3 4">CGMCC 4.3519</strain>
    </source>
</reference>
<organism evidence="3 4">
    <name type="scientific">Streptomyces radiopugnans</name>
    <dbReference type="NCBI Taxonomy" id="403935"/>
    <lineage>
        <taxon>Bacteria</taxon>
        <taxon>Bacillati</taxon>
        <taxon>Actinomycetota</taxon>
        <taxon>Actinomycetes</taxon>
        <taxon>Kitasatosporales</taxon>
        <taxon>Streptomycetaceae</taxon>
        <taxon>Streptomyces</taxon>
    </lineage>
</organism>
<proteinExistence type="predicted"/>
<dbReference type="STRING" id="403935.SAMN05216481_11749"/>
<feature type="compositionally biased region" description="Pro residues" evidence="1">
    <location>
        <begin position="110"/>
        <end position="121"/>
    </location>
</feature>
<protein>
    <submittedName>
        <fullName evidence="3">Transposase</fullName>
    </submittedName>
</protein>
<evidence type="ECO:0000259" key="2">
    <source>
        <dbReference type="Pfam" id="PF13340"/>
    </source>
</evidence>
<dbReference type="PANTHER" id="PTHR30007">
    <property type="entry name" value="PHP DOMAIN PROTEIN"/>
    <property type="match status" value="1"/>
</dbReference>
<dbReference type="AlphaFoldDB" id="A0A1H9JDF8"/>
<evidence type="ECO:0000313" key="3">
    <source>
        <dbReference type="EMBL" id="SEQ84954.1"/>
    </source>
</evidence>
<sequence>MQPRRRYPSDLSDARWELIRPTLEAWRAARAGIRRPTHDLRDLMDAILYVDRTGIPWRYLPHDFPPWQSVYGYFAKWEADGVFDRLTGLLCRLAREAEGRNTEPSACLPAPRPSRPPPPSTSPTRASTRPRRSPYANATSPPTPSACF</sequence>
<evidence type="ECO:0000313" key="4">
    <source>
        <dbReference type="Proteomes" id="UP000199055"/>
    </source>
</evidence>
<name>A0A1H9JDF8_9ACTN</name>
<gene>
    <name evidence="3" type="ORF">SAMN05216481_11749</name>
</gene>
<dbReference type="Proteomes" id="UP000199055">
    <property type="component" value="Unassembled WGS sequence"/>
</dbReference>
<feature type="region of interest" description="Disordered" evidence="1">
    <location>
        <begin position="97"/>
        <end position="148"/>
    </location>
</feature>
<dbReference type="InterPro" id="IPR025161">
    <property type="entry name" value="IS402-like_dom"/>
</dbReference>
<dbReference type="Pfam" id="PF13340">
    <property type="entry name" value="DUF4096"/>
    <property type="match status" value="1"/>
</dbReference>
<accession>A0A1H9JDF8</accession>
<dbReference type="EMBL" id="FOET01000017">
    <property type="protein sequence ID" value="SEQ84954.1"/>
    <property type="molecule type" value="Genomic_DNA"/>
</dbReference>
<evidence type="ECO:0000256" key="1">
    <source>
        <dbReference type="SAM" id="MobiDB-lite"/>
    </source>
</evidence>
<keyword evidence="4" id="KW-1185">Reference proteome</keyword>
<feature type="domain" description="Insertion element IS402-like" evidence="2">
    <location>
        <begin position="11"/>
        <end position="86"/>
    </location>
</feature>